<sequence>MVTSGRKIGPSGWSGIRSKGQWLVLVDAAKGCATQPPDLSKYPADFVVVSFYKIFGYPTGLGALIVRTEAAELLRRTYFSGGTVAASIADIDFVQRRRGIEESFEDGSQSFLSIAAINHGFKIVNTLKITAIARPFEIRGANLFESPFKALVLMLALIPWWSRSVLDFHVIHELSLEL</sequence>
<dbReference type="EMBL" id="QPKB01000007">
    <property type="protein sequence ID" value="RWR88604.1"/>
    <property type="molecule type" value="Genomic_DNA"/>
</dbReference>
<dbReference type="PANTHER" id="PTHR14237">
    <property type="entry name" value="MOLYBDOPTERIN COFACTOR SULFURASE MOSC"/>
    <property type="match status" value="1"/>
</dbReference>
<evidence type="ECO:0000259" key="1">
    <source>
        <dbReference type="Pfam" id="PF00266"/>
    </source>
</evidence>
<evidence type="ECO:0000313" key="2">
    <source>
        <dbReference type="EMBL" id="RWR88604.1"/>
    </source>
</evidence>
<dbReference type="InterPro" id="IPR015424">
    <property type="entry name" value="PyrdxlP-dep_Trfase"/>
</dbReference>
<dbReference type="Pfam" id="PF00266">
    <property type="entry name" value="Aminotran_5"/>
    <property type="match status" value="1"/>
</dbReference>
<dbReference type="SUPFAM" id="SSF53383">
    <property type="entry name" value="PLP-dependent transferases"/>
    <property type="match status" value="1"/>
</dbReference>
<dbReference type="Gene3D" id="3.40.640.10">
    <property type="entry name" value="Type I PLP-dependent aspartate aminotransferase-like (Major domain)"/>
    <property type="match status" value="1"/>
</dbReference>
<gene>
    <name evidence="2" type="ORF">CKAN_01762800</name>
</gene>
<dbReference type="PANTHER" id="PTHR14237:SF80">
    <property type="entry name" value="MOLYBDENUM COFACTOR SULFURASE"/>
    <property type="match status" value="1"/>
</dbReference>
<name>A0A443PCV3_9MAGN</name>
<dbReference type="OrthoDB" id="10264306at2759"/>
<dbReference type="AlphaFoldDB" id="A0A443PCV3"/>
<accession>A0A443PCV3</accession>
<keyword evidence="3" id="KW-1185">Reference proteome</keyword>
<comment type="caution">
    <text evidence="2">The sequence shown here is derived from an EMBL/GenBank/DDBJ whole genome shotgun (WGS) entry which is preliminary data.</text>
</comment>
<organism evidence="2 3">
    <name type="scientific">Cinnamomum micranthum f. kanehirae</name>
    <dbReference type="NCBI Taxonomy" id="337451"/>
    <lineage>
        <taxon>Eukaryota</taxon>
        <taxon>Viridiplantae</taxon>
        <taxon>Streptophyta</taxon>
        <taxon>Embryophyta</taxon>
        <taxon>Tracheophyta</taxon>
        <taxon>Spermatophyta</taxon>
        <taxon>Magnoliopsida</taxon>
        <taxon>Magnoliidae</taxon>
        <taxon>Laurales</taxon>
        <taxon>Lauraceae</taxon>
        <taxon>Cinnamomum</taxon>
    </lineage>
</organism>
<reference evidence="2 3" key="1">
    <citation type="journal article" date="2019" name="Nat. Plants">
        <title>Stout camphor tree genome fills gaps in understanding of flowering plant genome evolution.</title>
        <authorList>
            <person name="Chaw S.M."/>
            <person name="Liu Y.C."/>
            <person name="Wu Y.W."/>
            <person name="Wang H.Y."/>
            <person name="Lin C.I."/>
            <person name="Wu C.S."/>
            <person name="Ke H.M."/>
            <person name="Chang L.Y."/>
            <person name="Hsu C.Y."/>
            <person name="Yang H.T."/>
            <person name="Sudianto E."/>
            <person name="Hsu M.H."/>
            <person name="Wu K.P."/>
            <person name="Wang L.N."/>
            <person name="Leebens-Mack J.H."/>
            <person name="Tsai I.J."/>
        </authorList>
    </citation>
    <scope>NUCLEOTIDE SEQUENCE [LARGE SCALE GENOMIC DNA]</scope>
    <source>
        <strain evidence="3">cv. Chaw 1501</strain>
        <tissue evidence="2">Young leaves</tissue>
    </source>
</reference>
<evidence type="ECO:0000313" key="3">
    <source>
        <dbReference type="Proteomes" id="UP000283530"/>
    </source>
</evidence>
<dbReference type="InterPro" id="IPR000192">
    <property type="entry name" value="Aminotrans_V_dom"/>
</dbReference>
<dbReference type="STRING" id="337451.A0A443PCV3"/>
<proteinExistence type="predicted"/>
<dbReference type="InterPro" id="IPR015421">
    <property type="entry name" value="PyrdxlP-dep_Trfase_major"/>
</dbReference>
<protein>
    <submittedName>
        <fullName evidence="2">Molybdenum cofactor sulfurase</fullName>
    </submittedName>
</protein>
<dbReference type="Proteomes" id="UP000283530">
    <property type="component" value="Unassembled WGS sequence"/>
</dbReference>
<feature type="domain" description="Aminotransferase class V" evidence="1">
    <location>
        <begin position="21"/>
        <end position="134"/>
    </location>
</feature>